<gene>
    <name evidence="1" type="ORF">Zmor_003977</name>
</gene>
<organism evidence="1 2">
    <name type="scientific">Zophobas morio</name>
    <dbReference type="NCBI Taxonomy" id="2755281"/>
    <lineage>
        <taxon>Eukaryota</taxon>
        <taxon>Metazoa</taxon>
        <taxon>Ecdysozoa</taxon>
        <taxon>Arthropoda</taxon>
        <taxon>Hexapoda</taxon>
        <taxon>Insecta</taxon>
        <taxon>Pterygota</taxon>
        <taxon>Neoptera</taxon>
        <taxon>Endopterygota</taxon>
        <taxon>Coleoptera</taxon>
        <taxon>Polyphaga</taxon>
        <taxon>Cucujiformia</taxon>
        <taxon>Tenebrionidae</taxon>
        <taxon>Zophobas</taxon>
    </lineage>
</organism>
<evidence type="ECO:0000313" key="1">
    <source>
        <dbReference type="EMBL" id="KAJ3636423.1"/>
    </source>
</evidence>
<keyword evidence="2" id="KW-1185">Reference proteome</keyword>
<evidence type="ECO:0000313" key="2">
    <source>
        <dbReference type="Proteomes" id="UP001168821"/>
    </source>
</evidence>
<dbReference type="EMBL" id="JALNTZ010000113">
    <property type="protein sequence ID" value="KAJ3636423.1"/>
    <property type="molecule type" value="Genomic_DNA"/>
</dbReference>
<reference evidence="1" key="1">
    <citation type="journal article" date="2023" name="G3 (Bethesda)">
        <title>Whole genome assemblies of Zophobas morio and Tenebrio molitor.</title>
        <authorList>
            <person name="Kaur S."/>
            <person name="Stinson S.A."/>
            <person name="diCenzo G.C."/>
        </authorList>
    </citation>
    <scope>NUCLEOTIDE SEQUENCE</scope>
    <source>
        <strain evidence="1">QUZm001</strain>
    </source>
</reference>
<comment type="caution">
    <text evidence="1">The sequence shown here is derived from an EMBL/GenBank/DDBJ whole genome shotgun (WGS) entry which is preliminary data.</text>
</comment>
<dbReference type="AlphaFoldDB" id="A0AA38HK82"/>
<protein>
    <submittedName>
        <fullName evidence="1">Uncharacterized protein</fullName>
    </submittedName>
</protein>
<accession>A0AA38HK82</accession>
<dbReference type="Proteomes" id="UP001168821">
    <property type="component" value="Unassembled WGS sequence"/>
</dbReference>
<sequence>MKVALARIEPPQPLSVSYGYNTGTMTTELFPSAFDSCIFKPCPQILVVDQAPGLYCCLAKNTSVSKSSHHWSRIILVIFINNFFILYQNLAHVEHWLTVTGTIKDFFH</sequence>
<name>A0AA38HK82_9CUCU</name>
<proteinExistence type="predicted"/>